<name>A0A2T0FFA4_9ASCO</name>
<comment type="catalytic activity">
    <reaction evidence="1">
        <text>D-glucosamine 6-phosphate + acetyl-CoA = N-acetyl-D-glucosamine 6-phosphate + CoA + H(+)</text>
        <dbReference type="Rhea" id="RHEA:10292"/>
        <dbReference type="ChEBI" id="CHEBI:15378"/>
        <dbReference type="ChEBI" id="CHEBI:57287"/>
        <dbReference type="ChEBI" id="CHEBI:57288"/>
        <dbReference type="ChEBI" id="CHEBI:57513"/>
        <dbReference type="ChEBI" id="CHEBI:58725"/>
        <dbReference type="EC" id="2.3.1.4"/>
    </reaction>
</comment>
<dbReference type="GO" id="GO:0006048">
    <property type="term" value="P:UDP-N-acetylglucosamine biosynthetic process"/>
    <property type="evidence" value="ECO:0007669"/>
    <property type="project" value="UniProtKB-UniRule"/>
</dbReference>
<dbReference type="SUPFAM" id="SSF55729">
    <property type="entry name" value="Acyl-CoA N-acyltransferases (Nat)"/>
    <property type="match status" value="1"/>
</dbReference>
<dbReference type="GO" id="GO:0004343">
    <property type="term" value="F:glucosamine 6-phosphate N-acetyltransferase activity"/>
    <property type="evidence" value="ECO:0007669"/>
    <property type="project" value="UniProtKB-UniRule"/>
</dbReference>
<dbReference type="AlphaFoldDB" id="A0A2T0FFA4"/>
<gene>
    <name evidence="3" type="ORF">B9G98_01288</name>
</gene>
<dbReference type="PROSITE" id="PS51186">
    <property type="entry name" value="GNAT"/>
    <property type="match status" value="1"/>
</dbReference>
<dbReference type="EC" id="2.3.1.4" evidence="1"/>
<dbReference type="InterPro" id="IPR016181">
    <property type="entry name" value="Acyl_CoA_acyltransferase"/>
</dbReference>
<dbReference type="Pfam" id="PF13673">
    <property type="entry name" value="Acetyltransf_10"/>
    <property type="match status" value="1"/>
</dbReference>
<dbReference type="InterPro" id="IPR000182">
    <property type="entry name" value="GNAT_dom"/>
</dbReference>
<dbReference type="PANTHER" id="PTHR13355:SF11">
    <property type="entry name" value="GLUCOSAMINE 6-PHOSPHATE N-ACETYLTRANSFERASE"/>
    <property type="match status" value="1"/>
</dbReference>
<proteinExistence type="inferred from homology"/>
<evidence type="ECO:0000313" key="4">
    <source>
        <dbReference type="Proteomes" id="UP000238350"/>
    </source>
</evidence>
<dbReference type="Gene3D" id="3.40.630.30">
    <property type="match status" value="1"/>
</dbReference>
<keyword evidence="1" id="KW-0012">Acyltransferase</keyword>
<dbReference type="EMBL" id="NDIQ01000001">
    <property type="protein sequence ID" value="PRT53668.1"/>
    <property type="molecule type" value="Genomic_DNA"/>
</dbReference>
<organism evidence="3 4">
    <name type="scientific">Wickerhamiella sorbophila</name>
    <dbReference type="NCBI Taxonomy" id="45607"/>
    <lineage>
        <taxon>Eukaryota</taxon>
        <taxon>Fungi</taxon>
        <taxon>Dikarya</taxon>
        <taxon>Ascomycota</taxon>
        <taxon>Saccharomycotina</taxon>
        <taxon>Dipodascomycetes</taxon>
        <taxon>Dipodascales</taxon>
        <taxon>Trichomonascaceae</taxon>
        <taxon>Wickerhamiella</taxon>
    </lineage>
</organism>
<dbReference type="OrthoDB" id="329272at2759"/>
<evidence type="ECO:0000259" key="2">
    <source>
        <dbReference type="PROSITE" id="PS51186"/>
    </source>
</evidence>
<keyword evidence="4" id="KW-1185">Reference proteome</keyword>
<dbReference type="RefSeq" id="XP_024663614.1">
    <property type="nucleotide sequence ID" value="XM_024807846.1"/>
</dbReference>
<comment type="similarity">
    <text evidence="1">Belongs to the acetyltransferase family. GNA1 subfamily.</text>
</comment>
<protein>
    <recommendedName>
        <fullName evidence="1">Glucosamine 6-phosphate N-acetyltransferase</fullName>
        <ecNumber evidence="1">2.3.1.4</ecNumber>
    </recommendedName>
</protein>
<dbReference type="GeneID" id="36515037"/>
<evidence type="ECO:0000256" key="1">
    <source>
        <dbReference type="RuleBase" id="RU365086"/>
    </source>
</evidence>
<keyword evidence="1" id="KW-0808">Transferase</keyword>
<reference evidence="3 4" key="1">
    <citation type="submission" date="2017-04" db="EMBL/GenBank/DDBJ databases">
        <title>Genome sequencing of [Candida] sorbophila.</title>
        <authorList>
            <person name="Ahn J.O."/>
        </authorList>
    </citation>
    <scope>NUCLEOTIDE SEQUENCE [LARGE SCALE GENOMIC DNA]</scope>
    <source>
        <strain evidence="3 4">DS02</strain>
    </source>
</reference>
<dbReference type="STRING" id="45607.A0A2T0FFA4"/>
<feature type="domain" description="N-acetyltransferase" evidence="2">
    <location>
        <begin position="5"/>
        <end position="151"/>
    </location>
</feature>
<sequence>MIDWVIWSPSDLTVKSLHDILALRADVFVVEQESPYLDIDGLDITEGTVHLAAFDKDRIVAYSRLVENSTNGRAVARVGRVVVHKDYRGGLGSELLDRSIQICKEKWPEHDIVLSAQEHLQGFYAKKGFVAEGCTYLDAGVPHVEMIAKCE</sequence>
<evidence type="ECO:0000313" key="3">
    <source>
        <dbReference type="EMBL" id="PRT53668.1"/>
    </source>
</evidence>
<dbReference type="InterPro" id="IPR039143">
    <property type="entry name" value="GNPNAT1-like"/>
</dbReference>
<accession>A0A2T0FFA4</accession>
<comment type="pathway">
    <text evidence="1">Nucleotide-sugar biosynthesis; UDP-N-acetyl-alpha-D-glucosamine biosynthesis; N-acetyl-alpha-D-glucosamine 1-phosphate from alpha-D-glucosamine 6-phosphate (route I): step 1/2.</text>
</comment>
<dbReference type="Proteomes" id="UP000238350">
    <property type="component" value="Unassembled WGS sequence"/>
</dbReference>
<dbReference type="PANTHER" id="PTHR13355">
    <property type="entry name" value="GLUCOSAMINE 6-PHOSPHATE N-ACETYLTRANSFERASE"/>
    <property type="match status" value="1"/>
</dbReference>
<comment type="caution">
    <text evidence="3">The sequence shown here is derived from an EMBL/GenBank/DDBJ whole genome shotgun (WGS) entry which is preliminary data.</text>
</comment>